<dbReference type="EMBL" id="VJYK02000002">
    <property type="protein sequence ID" value="MQS00347.1"/>
    <property type="molecule type" value="Genomic_DNA"/>
</dbReference>
<gene>
    <name evidence="6" type="ORF">FNX44_000330</name>
    <name evidence="4" type="ORF">H3146_24650</name>
    <name evidence="5" type="ORF">H3147_26140</name>
</gene>
<evidence type="ECO:0000256" key="3">
    <source>
        <dbReference type="SAM" id="SignalP"/>
    </source>
</evidence>
<dbReference type="Proteomes" id="UP000517765">
    <property type="component" value="Unassembled WGS sequence"/>
</dbReference>
<dbReference type="OrthoDB" id="4210644at2"/>
<dbReference type="Proteomes" id="UP000525686">
    <property type="component" value="Unassembled WGS sequence"/>
</dbReference>
<comment type="caution">
    <text evidence="6">The sequence shown here is derived from an EMBL/GenBank/DDBJ whole genome shotgun (WGS) entry which is preliminary data.</text>
</comment>
<sequence>MSRIRAAVVAAVASLALVLGGSACTSPEQGTAERSTSEEEVTDESTESPASEEGQKEAEEAPDTELRVGDTFRYVDGLKLTVTRLTEITSFGEFDTRPEADRLAFRVHLRVANDGDTPVDLDGFHFSAVGATTGGDTRFLYVTEGSKEMAGRLAPGRSADFTEEFSIDRSDGREVVVQASRFDGDVNVFAEPPKWTGAIR</sequence>
<evidence type="ECO:0000256" key="2">
    <source>
        <dbReference type="SAM" id="MobiDB-lite"/>
    </source>
</evidence>
<reference evidence="6 7" key="1">
    <citation type="submission" date="2019-10" db="EMBL/GenBank/DDBJ databases">
        <title>Streptomyces sp. nov., a novel actinobacterium isolated from alkaline environment.</title>
        <authorList>
            <person name="Golinska P."/>
        </authorList>
    </citation>
    <scope>NUCLEOTIDE SEQUENCE [LARGE SCALE GENOMIC DNA]</scope>
    <source>
        <strain evidence="6 7">OF1</strain>
    </source>
</reference>
<dbReference type="EMBL" id="JABJXA010000291">
    <property type="protein sequence ID" value="MBB1262259.1"/>
    <property type="molecule type" value="Genomic_DNA"/>
</dbReference>
<dbReference type="Gene3D" id="2.60.40.1240">
    <property type="match status" value="1"/>
</dbReference>
<dbReference type="InterPro" id="IPR029050">
    <property type="entry name" value="Immunoprotect_excell_Ig-like"/>
</dbReference>
<reference evidence="8 9" key="2">
    <citation type="submission" date="2020-05" db="EMBL/GenBank/DDBJ databases">
        <title>Classification of alakaliphilic streptomycetes isolated from an alkaline soil next to Lonar Crater, India and a proposal for the recognition of Streptomyces alkaliterrae sp. nov.</title>
        <authorList>
            <person name="Golinska P."/>
        </authorList>
    </citation>
    <scope>NUCLEOTIDE SEQUENCE [LARGE SCALE GENOMIC DNA]</scope>
    <source>
        <strain evidence="9">OF3</strain>
        <strain evidence="8">OF8</strain>
    </source>
</reference>
<evidence type="ECO:0000313" key="8">
    <source>
        <dbReference type="Proteomes" id="UP000517765"/>
    </source>
</evidence>
<feature type="signal peptide" evidence="3">
    <location>
        <begin position="1"/>
        <end position="25"/>
    </location>
</feature>
<evidence type="ECO:0000313" key="9">
    <source>
        <dbReference type="Proteomes" id="UP000525686"/>
    </source>
</evidence>
<dbReference type="EMBL" id="JABJWZ010000379">
    <property type="protein sequence ID" value="MBB1256517.1"/>
    <property type="molecule type" value="Genomic_DNA"/>
</dbReference>
<evidence type="ECO:0000313" key="6">
    <source>
        <dbReference type="EMBL" id="MQS00347.1"/>
    </source>
</evidence>
<proteinExistence type="predicted"/>
<name>A0A5P0YL27_9ACTN</name>
<dbReference type="AlphaFoldDB" id="A0A5P0YL27"/>
<feature type="chain" id="PRO_5038243408" description="DUF4352 domain-containing protein" evidence="3">
    <location>
        <begin position="26"/>
        <end position="200"/>
    </location>
</feature>
<reference evidence="4" key="3">
    <citation type="journal article" name="Syst. Appl. Microbiol.">
        <title>Streptomyces alkaliterrae sp. nov., isolated from an alkaline soil, and emended descriptions of Streptomyces alkaliphilus, Streptomyces calidiresistens and Streptomyces durbertensis.</title>
        <authorList>
            <person name="Swiecimska M."/>
            <person name="Golinska P."/>
            <person name="Nouioui I."/>
            <person name="Wypij M."/>
            <person name="Rai M."/>
            <person name="Sangal V."/>
            <person name="Goodfellow M."/>
        </authorList>
    </citation>
    <scope>NUCLEOTIDE SEQUENCE</scope>
    <source>
        <strain evidence="4">OF3</strain>
        <strain evidence="5">OF8</strain>
    </source>
</reference>
<protein>
    <recommendedName>
        <fullName evidence="10">DUF4352 domain-containing protein</fullName>
    </recommendedName>
</protein>
<organism evidence="6 7">
    <name type="scientific">Streptomyces alkaliterrae</name>
    <dbReference type="NCBI Taxonomy" id="2213162"/>
    <lineage>
        <taxon>Bacteria</taxon>
        <taxon>Bacillati</taxon>
        <taxon>Actinomycetota</taxon>
        <taxon>Actinomycetes</taxon>
        <taxon>Kitasatosporales</taxon>
        <taxon>Streptomycetaceae</taxon>
        <taxon>Streptomyces</taxon>
    </lineage>
</organism>
<dbReference type="Proteomes" id="UP000320857">
    <property type="component" value="Unassembled WGS sequence"/>
</dbReference>
<accession>A0A5P0YL27</accession>
<feature type="region of interest" description="Disordered" evidence="2">
    <location>
        <begin position="22"/>
        <end position="67"/>
    </location>
</feature>
<keyword evidence="7" id="KW-1185">Reference proteome</keyword>
<evidence type="ECO:0000313" key="4">
    <source>
        <dbReference type="EMBL" id="MBB1256517.1"/>
    </source>
</evidence>
<feature type="compositionally biased region" description="Basic and acidic residues" evidence="2">
    <location>
        <begin position="53"/>
        <end position="67"/>
    </location>
</feature>
<evidence type="ECO:0008006" key="10">
    <source>
        <dbReference type="Google" id="ProtNLM"/>
    </source>
</evidence>
<keyword evidence="1 3" id="KW-0732">Signal</keyword>
<dbReference type="PROSITE" id="PS51257">
    <property type="entry name" value="PROKAR_LIPOPROTEIN"/>
    <property type="match status" value="1"/>
</dbReference>
<evidence type="ECO:0000256" key="1">
    <source>
        <dbReference type="ARBA" id="ARBA00022729"/>
    </source>
</evidence>
<dbReference type="RefSeq" id="WP_143645754.1">
    <property type="nucleotide sequence ID" value="NZ_JABJWZ010000379.1"/>
</dbReference>
<evidence type="ECO:0000313" key="7">
    <source>
        <dbReference type="Proteomes" id="UP000320857"/>
    </source>
</evidence>
<evidence type="ECO:0000313" key="5">
    <source>
        <dbReference type="EMBL" id="MBB1262259.1"/>
    </source>
</evidence>